<protein>
    <submittedName>
        <fullName evidence="2">Uncharacterized protein</fullName>
    </submittedName>
</protein>
<evidence type="ECO:0000313" key="2">
    <source>
        <dbReference type="EMBL" id="KAK7498267.1"/>
    </source>
</evidence>
<dbReference type="EMBL" id="JACVVK020000052">
    <property type="protein sequence ID" value="KAK7498267.1"/>
    <property type="molecule type" value="Genomic_DNA"/>
</dbReference>
<proteinExistence type="predicted"/>
<comment type="caution">
    <text evidence="2">The sequence shown here is derived from an EMBL/GenBank/DDBJ whole genome shotgun (WGS) entry which is preliminary data.</text>
</comment>
<feature type="compositionally biased region" description="Acidic residues" evidence="1">
    <location>
        <begin position="15"/>
        <end position="32"/>
    </location>
</feature>
<evidence type="ECO:0000256" key="1">
    <source>
        <dbReference type="SAM" id="MobiDB-lite"/>
    </source>
</evidence>
<gene>
    <name evidence="2" type="ORF">BaRGS_00010527</name>
</gene>
<reference evidence="2 3" key="1">
    <citation type="journal article" date="2023" name="Sci. Data">
        <title>Genome assembly of the Korean intertidal mud-creeper Batillaria attramentaria.</title>
        <authorList>
            <person name="Patra A.K."/>
            <person name="Ho P.T."/>
            <person name="Jun S."/>
            <person name="Lee S.J."/>
            <person name="Kim Y."/>
            <person name="Won Y.J."/>
        </authorList>
    </citation>
    <scope>NUCLEOTIDE SEQUENCE [LARGE SCALE GENOMIC DNA]</scope>
    <source>
        <strain evidence="2">Wonlab-2016</strain>
    </source>
</reference>
<sequence>MTRKINDDGRCEGNENGDDFDTIADFDIPDIEIPDKRPTPCRDKQHRHKDITTGAVGYRHITTSPQNRCLTMTLRRKASILRASGEAQMSERVPLQAMMTENTARETNRMEPDSVRF</sequence>
<feature type="compositionally biased region" description="Basic and acidic residues" evidence="1">
    <location>
        <begin position="1"/>
        <end position="13"/>
    </location>
</feature>
<dbReference type="AlphaFoldDB" id="A0ABD0LGT4"/>
<keyword evidence="3" id="KW-1185">Reference proteome</keyword>
<organism evidence="2 3">
    <name type="scientific">Batillaria attramentaria</name>
    <dbReference type="NCBI Taxonomy" id="370345"/>
    <lineage>
        <taxon>Eukaryota</taxon>
        <taxon>Metazoa</taxon>
        <taxon>Spiralia</taxon>
        <taxon>Lophotrochozoa</taxon>
        <taxon>Mollusca</taxon>
        <taxon>Gastropoda</taxon>
        <taxon>Caenogastropoda</taxon>
        <taxon>Sorbeoconcha</taxon>
        <taxon>Cerithioidea</taxon>
        <taxon>Batillariidae</taxon>
        <taxon>Batillaria</taxon>
    </lineage>
</organism>
<feature type="region of interest" description="Disordered" evidence="1">
    <location>
        <begin position="1"/>
        <end position="50"/>
    </location>
</feature>
<accession>A0ABD0LGT4</accession>
<name>A0ABD0LGT4_9CAEN</name>
<feature type="compositionally biased region" description="Basic and acidic residues" evidence="1">
    <location>
        <begin position="33"/>
        <end position="43"/>
    </location>
</feature>
<evidence type="ECO:0000313" key="3">
    <source>
        <dbReference type="Proteomes" id="UP001519460"/>
    </source>
</evidence>
<dbReference type="Proteomes" id="UP001519460">
    <property type="component" value="Unassembled WGS sequence"/>
</dbReference>